<feature type="domain" description="LysM" evidence="3">
    <location>
        <begin position="73"/>
        <end position="126"/>
    </location>
</feature>
<evidence type="ECO:0000313" key="5">
    <source>
        <dbReference type="Proteomes" id="UP000650524"/>
    </source>
</evidence>
<feature type="signal peptide" evidence="2">
    <location>
        <begin position="1"/>
        <end position="31"/>
    </location>
</feature>
<dbReference type="PROSITE" id="PS51782">
    <property type="entry name" value="LYSM"/>
    <property type="match status" value="1"/>
</dbReference>
<sequence>MFRTTKLRYTLFYLCILLLSLSFLYFPTSDAEDKTPPYSPEGSLETKDTTPDTDATALKGSLPAMDDKTLQTEEYVVKEGDWIAKILREKGVLSDHTLQELLEVLRKLNASLQDMNMIRPGEKIVILVKVLPSKEGEKSTMADKPFAATPVKQLKSEAYKVKRGDILSRVAMSRYDLSAKQFNREYLGLFKRCNPSVKNPDRLFYGRVIKLPLYPPQFEDVPDENPALRDLDKSPRKIAFPLPERMTLQVKELPPEAIEQAQARPKPPKPDTPPPSTKTKHDPAPARKDQKITLLVAGDLGSIISQMGEEWIQSGEHFIPLKSSGHINLKAKSYPIIRLNKGMTVIVDLHGALSNKMARVIESSWTSYRVVRLSTNDDLRSALDKILRSFTYPKILKKGQPVKLGGDIPVSITGDWIVTPPKTTPDKNPEFIVINLLQARAKGIPGAIKGYLKPLGVEIIEFPLVEETKAVSGVTALEKAEDAESLIKALLNLTGQDFSTRLRIPAYESANSDFKFTIEADFYLKIRGKGHIIDLAGLDPEVIALLRDNGISVLSLSKEQVPLTMVAKTLKFLNVKFKPGPHLFLTSPDDITRNVELTLKGILFYAHNGASVFATPLNLPSEIGVFLGQKGYKVLVLS</sequence>
<dbReference type="SMART" id="SM00257">
    <property type="entry name" value="LysM"/>
    <property type="match status" value="2"/>
</dbReference>
<keyword evidence="2" id="KW-0732">Signal</keyword>
<proteinExistence type="predicted"/>
<dbReference type="Pfam" id="PF01476">
    <property type="entry name" value="LysM"/>
    <property type="match status" value="1"/>
</dbReference>
<accession>A0A8J6T7Q6</accession>
<feature type="chain" id="PRO_5035165948" evidence="2">
    <location>
        <begin position="32"/>
        <end position="638"/>
    </location>
</feature>
<organism evidence="4 5">
    <name type="scientific">Candidatus Desulfacyla euxinica</name>
    <dbReference type="NCBI Taxonomy" id="2841693"/>
    <lineage>
        <taxon>Bacteria</taxon>
        <taxon>Deltaproteobacteria</taxon>
        <taxon>Candidatus Desulfacyla</taxon>
    </lineage>
</organism>
<feature type="compositionally biased region" description="Basic and acidic residues" evidence="1">
    <location>
        <begin position="279"/>
        <end position="289"/>
    </location>
</feature>
<dbReference type="Gene3D" id="3.10.350.10">
    <property type="entry name" value="LysM domain"/>
    <property type="match status" value="2"/>
</dbReference>
<dbReference type="Proteomes" id="UP000650524">
    <property type="component" value="Unassembled WGS sequence"/>
</dbReference>
<dbReference type="InterPro" id="IPR036779">
    <property type="entry name" value="LysM_dom_sf"/>
</dbReference>
<evidence type="ECO:0000256" key="2">
    <source>
        <dbReference type="SAM" id="SignalP"/>
    </source>
</evidence>
<evidence type="ECO:0000259" key="3">
    <source>
        <dbReference type="PROSITE" id="PS51782"/>
    </source>
</evidence>
<evidence type="ECO:0000256" key="1">
    <source>
        <dbReference type="SAM" id="MobiDB-lite"/>
    </source>
</evidence>
<dbReference type="AlphaFoldDB" id="A0A8J6T7Q6"/>
<reference evidence="4 5" key="1">
    <citation type="submission" date="2020-08" db="EMBL/GenBank/DDBJ databases">
        <title>Bridging the membrane lipid divide: bacteria of the FCB group superphylum have the potential to synthesize archaeal ether lipids.</title>
        <authorList>
            <person name="Villanueva L."/>
            <person name="Von Meijenfeldt F.A.B."/>
            <person name="Westbye A.B."/>
            <person name="Yadav S."/>
            <person name="Hopmans E.C."/>
            <person name="Dutilh B.E."/>
            <person name="Sinninghe Damste J.S."/>
        </authorList>
    </citation>
    <scope>NUCLEOTIDE SEQUENCE [LARGE SCALE GENOMIC DNA]</scope>
    <source>
        <strain evidence="4">NIOZ-UU27</strain>
    </source>
</reference>
<feature type="region of interest" description="Disordered" evidence="1">
    <location>
        <begin position="259"/>
        <end position="289"/>
    </location>
</feature>
<dbReference type="InterPro" id="IPR018392">
    <property type="entry name" value="LysM"/>
</dbReference>
<gene>
    <name evidence="4" type="ORF">H8E19_08870</name>
</gene>
<protein>
    <submittedName>
        <fullName evidence="4">LysM peptidoglycan-binding domain-containing protein</fullName>
    </submittedName>
</protein>
<dbReference type="CDD" id="cd00118">
    <property type="entry name" value="LysM"/>
    <property type="match status" value="2"/>
</dbReference>
<feature type="region of interest" description="Disordered" evidence="1">
    <location>
        <begin position="34"/>
        <end position="60"/>
    </location>
</feature>
<comment type="caution">
    <text evidence="4">The sequence shown here is derived from an EMBL/GenBank/DDBJ whole genome shotgun (WGS) entry which is preliminary data.</text>
</comment>
<evidence type="ECO:0000313" key="4">
    <source>
        <dbReference type="EMBL" id="MBC8177504.1"/>
    </source>
</evidence>
<dbReference type="EMBL" id="JACNJD010000214">
    <property type="protein sequence ID" value="MBC8177504.1"/>
    <property type="molecule type" value="Genomic_DNA"/>
</dbReference>
<name>A0A8J6T7Q6_9DELT</name>